<evidence type="ECO:0000313" key="2">
    <source>
        <dbReference type="Proteomes" id="UP000037109"/>
    </source>
</evidence>
<proteinExistence type="predicted"/>
<sequence length="312" mass="35399">MITKVNGKWTVDAISHFMTQLIDYAGLFPPASLPLSKAISNYHTYMNGSDSWMLGPFVIPATRLNELDPYKAHFTEQYPLRLSIILKPEEMDLDLEAINLFLETYKTAGTVEAIEIPLTPYVDLSFLEKIENRTESYPVYCEVTGTNDQIQYTLDALHRLDKLKSIGIGIKMRMGGMAKQLFPSAKQAAFVINECQKRDLLLKFTAGLHHPIRQYRNEVETTMHGFVNVFTAALMAYCHSIDAKTIEEILLDEDPTHFYFTTNTLSWCNLTVSSSEINDARSFFATSYGSCSFDEPREELGELTIFHGEAML</sequence>
<reference evidence="2" key="1">
    <citation type="submission" date="2015-07" db="EMBL/GenBank/DDBJ databases">
        <title>Fjat-10036 dsm4.</title>
        <authorList>
            <person name="Liu B."/>
            <person name="Wang J."/>
            <person name="Zhu Y."/>
            <person name="Liu G."/>
            <person name="Chen Q."/>
            <person name="Chen Z."/>
            <person name="Lan J."/>
            <person name="Che J."/>
            <person name="Ge C."/>
            <person name="Shi H."/>
            <person name="Pan Z."/>
            <person name="Liu X."/>
        </authorList>
    </citation>
    <scope>NUCLEOTIDE SEQUENCE [LARGE SCALE GENOMIC DNA]</scope>
    <source>
        <strain evidence="2">DSM 4</strain>
    </source>
</reference>
<dbReference type="AlphaFoldDB" id="A0A0M0G174"/>
<dbReference type="EMBL" id="LGUF01000010">
    <property type="protein sequence ID" value="KON83544.1"/>
    <property type="molecule type" value="Genomic_DNA"/>
</dbReference>
<dbReference type="PATRIC" id="fig|1459.3.peg.6119"/>
<comment type="caution">
    <text evidence="1">The sequence shown here is derived from an EMBL/GenBank/DDBJ whole genome shotgun (WGS) entry which is preliminary data.</text>
</comment>
<dbReference type="OrthoDB" id="9778153at2"/>
<evidence type="ECO:0000313" key="1">
    <source>
        <dbReference type="EMBL" id="KON83544.1"/>
    </source>
</evidence>
<keyword evidence="2" id="KW-1185">Reference proteome</keyword>
<dbReference type="Proteomes" id="UP000037109">
    <property type="component" value="Unassembled WGS sequence"/>
</dbReference>
<accession>A0A0M0G174</accession>
<name>A0A0M0G174_SPOGL</name>
<organism evidence="1 2">
    <name type="scientific">Sporosarcina globispora</name>
    <name type="common">Bacillus globisporus</name>
    <dbReference type="NCBI Taxonomy" id="1459"/>
    <lineage>
        <taxon>Bacteria</taxon>
        <taxon>Bacillati</taxon>
        <taxon>Bacillota</taxon>
        <taxon>Bacilli</taxon>
        <taxon>Bacillales</taxon>
        <taxon>Caryophanaceae</taxon>
        <taxon>Sporosarcina</taxon>
    </lineage>
</organism>
<dbReference type="STRING" id="1459.AF332_27760"/>
<dbReference type="RefSeq" id="WP_053437862.1">
    <property type="nucleotide sequence ID" value="NZ_LGUF01000010.1"/>
</dbReference>
<protein>
    <submittedName>
        <fullName evidence="1">Uncharacterized protein</fullName>
    </submittedName>
</protein>
<gene>
    <name evidence="1" type="ORF">AF332_27760</name>
</gene>